<evidence type="ECO:0000313" key="3">
    <source>
        <dbReference type="EMBL" id="COW21637.1"/>
    </source>
</evidence>
<dbReference type="AlphaFoldDB" id="A0A655FYC0"/>
<dbReference type="EMBL" id="CGCX01002138">
    <property type="protein sequence ID" value="CFS07434.1"/>
    <property type="molecule type" value="Genomic_DNA"/>
</dbReference>
<dbReference type="EMBL" id="CQQC01002222">
    <property type="protein sequence ID" value="CNW61965.1"/>
    <property type="molecule type" value="Genomic_DNA"/>
</dbReference>
<evidence type="ECO:0000313" key="6">
    <source>
        <dbReference type="Proteomes" id="UP000046680"/>
    </source>
</evidence>
<evidence type="ECO:0000313" key="2">
    <source>
        <dbReference type="EMBL" id="CNW61965.1"/>
    </source>
</evidence>
<gene>
    <name evidence="1" type="ORF">ERS007657_03891</name>
    <name evidence="2" type="ORF">ERS007661_04144</name>
    <name evidence="3" type="ORF">ERS007720_02039</name>
</gene>
<proteinExistence type="predicted"/>
<evidence type="ECO:0000313" key="4">
    <source>
        <dbReference type="Proteomes" id="UP000039217"/>
    </source>
</evidence>
<protein>
    <submittedName>
        <fullName evidence="2">Uncharacterized protein</fullName>
    </submittedName>
</protein>
<name>A0A655FYC0_MYCTX</name>
<sequence length="66" mass="7713">MHFSALPVLWLKYTFLYGHPDTHIRQPRQRSWSTSTMPSSVRLYIAPDGHDATHDGFRQCSQIRGR</sequence>
<accession>A0A655FYC0</accession>
<dbReference type="Proteomes" id="UP000039217">
    <property type="component" value="Unassembled WGS sequence"/>
</dbReference>
<organism evidence="2 4">
    <name type="scientific">Mycobacterium tuberculosis</name>
    <dbReference type="NCBI Taxonomy" id="1773"/>
    <lineage>
        <taxon>Bacteria</taxon>
        <taxon>Bacillati</taxon>
        <taxon>Actinomycetota</taxon>
        <taxon>Actinomycetes</taxon>
        <taxon>Mycobacteriales</taxon>
        <taxon>Mycobacteriaceae</taxon>
        <taxon>Mycobacterium</taxon>
        <taxon>Mycobacterium tuberculosis complex</taxon>
    </lineage>
</organism>
<dbReference type="Proteomes" id="UP000044938">
    <property type="component" value="Unassembled WGS sequence"/>
</dbReference>
<dbReference type="Proteomes" id="UP000046680">
    <property type="component" value="Unassembled WGS sequence"/>
</dbReference>
<evidence type="ECO:0000313" key="5">
    <source>
        <dbReference type="Proteomes" id="UP000044938"/>
    </source>
</evidence>
<evidence type="ECO:0000313" key="1">
    <source>
        <dbReference type="EMBL" id="CFS07434.1"/>
    </source>
</evidence>
<dbReference type="EMBL" id="CSAJ01000237">
    <property type="protein sequence ID" value="COW21637.1"/>
    <property type="molecule type" value="Genomic_DNA"/>
</dbReference>
<reference evidence="4 5" key="1">
    <citation type="submission" date="2015-03" db="EMBL/GenBank/DDBJ databases">
        <authorList>
            <consortium name="Pathogen Informatics"/>
        </authorList>
    </citation>
    <scope>NUCLEOTIDE SEQUENCE [LARGE SCALE GENOMIC DNA]</scope>
    <source>
        <strain evidence="1 6">C09601061</strain>
        <strain evidence="2 4">D00501624</strain>
        <strain evidence="3 5">M09401471</strain>
    </source>
</reference>